<dbReference type="KEGG" id="cmet:K6K41_10820"/>
<name>A0A9E6RDD7_9HYPH</name>
<dbReference type="NCBIfam" id="TIGR02444">
    <property type="entry name" value="TIGR02444 family protein"/>
    <property type="match status" value="1"/>
</dbReference>
<keyword evidence="2" id="KW-1185">Reference proteome</keyword>
<proteinExistence type="predicted"/>
<accession>A0A9E6RDD7</accession>
<reference evidence="1" key="1">
    <citation type="submission" date="2021-08" db="EMBL/GenBank/DDBJ databases">
        <authorList>
            <person name="Zhang H."/>
            <person name="Xu M."/>
            <person name="Yu Z."/>
            <person name="Yang L."/>
            <person name="Cai Y."/>
        </authorList>
    </citation>
    <scope>NUCLEOTIDE SEQUENCE</scope>
    <source>
        <strain evidence="1">CHL1</strain>
    </source>
</reference>
<dbReference type="EMBL" id="CP081869">
    <property type="protein sequence ID" value="QZO01800.1"/>
    <property type="molecule type" value="Genomic_DNA"/>
</dbReference>
<gene>
    <name evidence="1" type="ORF">K6K41_10820</name>
</gene>
<organism evidence="1 2">
    <name type="scientific">Chenggangzhangella methanolivorans</name>
    <dbReference type="NCBI Taxonomy" id="1437009"/>
    <lineage>
        <taxon>Bacteria</taxon>
        <taxon>Pseudomonadati</taxon>
        <taxon>Pseudomonadota</taxon>
        <taxon>Alphaproteobacteria</taxon>
        <taxon>Hyphomicrobiales</taxon>
        <taxon>Methylopilaceae</taxon>
        <taxon>Chenggangzhangella</taxon>
    </lineage>
</organism>
<evidence type="ECO:0000313" key="2">
    <source>
        <dbReference type="Proteomes" id="UP000825701"/>
    </source>
</evidence>
<protein>
    <submittedName>
        <fullName evidence="1">TIGR02444 family protein</fullName>
    </submittedName>
</protein>
<dbReference type="Proteomes" id="UP000825701">
    <property type="component" value="Chromosome"/>
</dbReference>
<dbReference type="AlphaFoldDB" id="A0A9E6RDD7"/>
<dbReference type="InterPro" id="IPR012659">
    <property type="entry name" value="CHP02444"/>
</dbReference>
<dbReference type="RefSeq" id="WP_261405138.1">
    <property type="nucleotide sequence ID" value="NZ_CP081869.1"/>
</dbReference>
<sequence>MSEACLALQDEHGQDVNVVLFAAWAGAELGRRLGAEDVARARGHVAEWRDAVVAPLRAVRRAMKRLSSPPPGHEELRSAVKAVELQSELLQLAMLDGFAQTLGAPAPPGPELAEANLRAVVAGSPESASAAVSVIVAACRGRADASGAGS</sequence>
<dbReference type="Pfam" id="PF09523">
    <property type="entry name" value="DUF2390"/>
    <property type="match status" value="1"/>
</dbReference>
<evidence type="ECO:0000313" key="1">
    <source>
        <dbReference type="EMBL" id="QZO01800.1"/>
    </source>
</evidence>